<keyword evidence="2 5" id="KW-0812">Transmembrane</keyword>
<dbReference type="PANTHER" id="PTHR42718">
    <property type="entry name" value="MAJOR FACILITATOR SUPERFAMILY MULTIDRUG TRANSPORTER MFSC"/>
    <property type="match status" value="1"/>
</dbReference>
<keyword evidence="3 5" id="KW-1133">Transmembrane helix</keyword>
<sequence length="530" mass="53163">MATQHDTPPDADTAASGRAAPRAGTTLTLGAVLLAVFVVPTSISGTAVALPAIGSTTGADLVPLQWVVNAFNVMFAGFTLVWGSLADILGRVRAFAAGAAVYGAASLASAVVSNVYLLDAARGLAGLGGAAIFACGSAILSTVFTGPARAKAFALFGTVAGIGVAVGPSLAGVIVEALSWRWVFGAHAIALALVLLAVPVIARNTPSSGREGARIDVAGSVLFILAMVLLTTGIVQGSQWGWSSGGVLSLLGGTVLALVGFTAVERRRAHPVLDLSLLREPRFVGLCLVPVAASFGFVTILTYLPSYLSFVGGYGAGASGLAMVLLTFPVFACPSLAAALVNRGVPAALLLYISLACLVAGDIALLLFEPGVSLAVVALPMLVTGAGMGLSAGLVDRLALDIADEEKAGMAAGFLNTLRLGSEAIAVAVYGSLLATFLTSRVAEGLGSYDRTETPEAIANEVAGGHTGEAAASAEGGAFHTFLVGAYDASFHTVLWVLAAICAVLFLLIAALLRGGARPASATGSSEGTR</sequence>
<dbReference type="Proteomes" id="UP000317422">
    <property type="component" value="Unassembled WGS sequence"/>
</dbReference>
<evidence type="ECO:0000259" key="6">
    <source>
        <dbReference type="PROSITE" id="PS50850"/>
    </source>
</evidence>
<dbReference type="CDD" id="cd17321">
    <property type="entry name" value="MFS_MMR_MDR_like"/>
    <property type="match status" value="1"/>
</dbReference>
<feature type="transmembrane region" description="Helical" evidence="5">
    <location>
        <begin position="240"/>
        <end position="263"/>
    </location>
</feature>
<feature type="transmembrane region" description="Helical" evidence="5">
    <location>
        <begin position="493"/>
        <end position="513"/>
    </location>
</feature>
<evidence type="ECO:0000313" key="7">
    <source>
        <dbReference type="EMBL" id="TQN27695.1"/>
    </source>
</evidence>
<dbReference type="EMBL" id="VFQC01000003">
    <property type="protein sequence ID" value="TQN27695.1"/>
    <property type="molecule type" value="Genomic_DNA"/>
</dbReference>
<dbReference type="OrthoDB" id="7375466at2"/>
<evidence type="ECO:0000256" key="4">
    <source>
        <dbReference type="ARBA" id="ARBA00023136"/>
    </source>
</evidence>
<feature type="transmembrane region" description="Helical" evidence="5">
    <location>
        <begin position="374"/>
        <end position="395"/>
    </location>
</feature>
<feature type="transmembrane region" description="Helical" evidence="5">
    <location>
        <begin position="152"/>
        <end position="174"/>
    </location>
</feature>
<feature type="transmembrane region" description="Helical" evidence="5">
    <location>
        <begin position="283"/>
        <end position="304"/>
    </location>
</feature>
<dbReference type="Gene3D" id="1.20.1250.20">
    <property type="entry name" value="MFS general substrate transporter like domains"/>
    <property type="match status" value="1"/>
</dbReference>
<evidence type="ECO:0000256" key="5">
    <source>
        <dbReference type="SAM" id="Phobius"/>
    </source>
</evidence>
<dbReference type="Pfam" id="PF07690">
    <property type="entry name" value="MFS_1"/>
    <property type="match status" value="1"/>
</dbReference>
<comment type="subcellular location">
    <subcellularLocation>
        <location evidence="1">Cell membrane</location>
        <topology evidence="1">Multi-pass membrane protein</topology>
    </subcellularLocation>
</comment>
<keyword evidence="4 5" id="KW-0472">Membrane</keyword>
<reference evidence="7 8" key="1">
    <citation type="submission" date="2019-06" db="EMBL/GenBank/DDBJ databases">
        <title>Sequencing the genomes of 1000 actinobacteria strains.</title>
        <authorList>
            <person name="Klenk H.-P."/>
        </authorList>
    </citation>
    <scope>NUCLEOTIDE SEQUENCE [LARGE SCALE GENOMIC DNA]</scope>
    <source>
        <strain evidence="7 8">DSM 45015</strain>
    </source>
</reference>
<accession>A0A543N786</accession>
<dbReference type="GO" id="GO:0022857">
    <property type="term" value="F:transmembrane transporter activity"/>
    <property type="evidence" value="ECO:0007669"/>
    <property type="project" value="InterPro"/>
</dbReference>
<feature type="transmembrane region" description="Helical" evidence="5">
    <location>
        <begin position="348"/>
        <end position="368"/>
    </location>
</feature>
<dbReference type="InterPro" id="IPR036259">
    <property type="entry name" value="MFS_trans_sf"/>
</dbReference>
<gene>
    <name evidence="7" type="ORF">FHX37_4421</name>
</gene>
<dbReference type="PROSITE" id="PS50850">
    <property type="entry name" value="MFS"/>
    <property type="match status" value="1"/>
</dbReference>
<evidence type="ECO:0000256" key="2">
    <source>
        <dbReference type="ARBA" id="ARBA00022692"/>
    </source>
</evidence>
<dbReference type="InterPro" id="IPR011701">
    <property type="entry name" value="MFS"/>
</dbReference>
<keyword evidence="8" id="KW-1185">Reference proteome</keyword>
<name>A0A543N786_9ACTN</name>
<proteinExistence type="predicted"/>
<dbReference type="AlphaFoldDB" id="A0A543N786"/>
<protein>
    <submittedName>
        <fullName evidence="7">MFS transporter</fullName>
    </submittedName>
</protein>
<feature type="transmembrane region" description="Helical" evidence="5">
    <location>
        <begin position="27"/>
        <end position="52"/>
    </location>
</feature>
<feature type="domain" description="Major facilitator superfamily (MFS) profile" evidence="6">
    <location>
        <begin position="28"/>
        <end position="517"/>
    </location>
</feature>
<feature type="transmembrane region" description="Helical" evidence="5">
    <location>
        <begin position="94"/>
        <end position="118"/>
    </location>
</feature>
<dbReference type="GO" id="GO:0005886">
    <property type="term" value="C:plasma membrane"/>
    <property type="evidence" value="ECO:0007669"/>
    <property type="project" value="UniProtKB-SubCell"/>
</dbReference>
<feature type="transmembrane region" description="Helical" evidence="5">
    <location>
        <begin position="213"/>
        <end position="234"/>
    </location>
</feature>
<organism evidence="7 8">
    <name type="scientific">Haloactinospora alba</name>
    <dbReference type="NCBI Taxonomy" id="405555"/>
    <lineage>
        <taxon>Bacteria</taxon>
        <taxon>Bacillati</taxon>
        <taxon>Actinomycetota</taxon>
        <taxon>Actinomycetes</taxon>
        <taxon>Streptosporangiales</taxon>
        <taxon>Nocardiopsidaceae</taxon>
        <taxon>Haloactinospora</taxon>
    </lineage>
</organism>
<dbReference type="SUPFAM" id="SSF103473">
    <property type="entry name" value="MFS general substrate transporter"/>
    <property type="match status" value="1"/>
</dbReference>
<comment type="caution">
    <text evidence="7">The sequence shown here is derived from an EMBL/GenBank/DDBJ whole genome shotgun (WGS) entry which is preliminary data.</text>
</comment>
<dbReference type="RefSeq" id="WP_141926117.1">
    <property type="nucleotide sequence ID" value="NZ_VFQC01000003.1"/>
</dbReference>
<feature type="transmembrane region" description="Helical" evidence="5">
    <location>
        <begin position="416"/>
        <end position="438"/>
    </location>
</feature>
<dbReference type="PANTHER" id="PTHR42718:SF49">
    <property type="entry name" value="EXPORT PROTEIN"/>
    <property type="match status" value="1"/>
</dbReference>
<feature type="transmembrane region" description="Helical" evidence="5">
    <location>
        <begin position="64"/>
        <end position="82"/>
    </location>
</feature>
<dbReference type="Gene3D" id="1.20.1720.10">
    <property type="entry name" value="Multidrug resistance protein D"/>
    <property type="match status" value="1"/>
</dbReference>
<evidence type="ECO:0000256" key="1">
    <source>
        <dbReference type="ARBA" id="ARBA00004651"/>
    </source>
</evidence>
<feature type="transmembrane region" description="Helical" evidence="5">
    <location>
        <begin position="180"/>
        <end position="201"/>
    </location>
</feature>
<dbReference type="InterPro" id="IPR020846">
    <property type="entry name" value="MFS_dom"/>
</dbReference>
<feature type="transmembrane region" description="Helical" evidence="5">
    <location>
        <begin position="124"/>
        <end position="145"/>
    </location>
</feature>
<feature type="transmembrane region" description="Helical" evidence="5">
    <location>
        <begin position="316"/>
        <end position="341"/>
    </location>
</feature>
<evidence type="ECO:0000256" key="3">
    <source>
        <dbReference type="ARBA" id="ARBA00022989"/>
    </source>
</evidence>
<evidence type="ECO:0000313" key="8">
    <source>
        <dbReference type="Proteomes" id="UP000317422"/>
    </source>
</evidence>